<keyword evidence="7 13" id="KW-0378">Hydrolase</keyword>
<gene>
    <name evidence="16" type="ORF">PENSUB_9875</name>
</gene>
<keyword evidence="9 13" id="KW-0326">Glycosidase</keyword>
<dbReference type="PANTHER" id="PTHR31884:SF1">
    <property type="entry name" value="POLYGALACTURONASE"/>
    <property type="match status" value="1"/>
</dbReference>
<evidence type="ECO:0000256" key="2">
    <source>
        <dbReference type="ARBA" id="ARBA00008834"/>
    </source>
</evidence>
<comment type="subcellular location">
    <subcellularLocation>
        <location evidence="1">Secreted</location>
    </subcellularLocation>
</comment>
<dbReference type="AlphaFoldDB" id="A0A1Q5TCK7"/>
<accession>A0A1Q5TCK7</accession>
<dbReference type="InterPro" id="IPR012334">
    <property type="entry name" value="Pectin_lyas_fold"/>
</dbReference>
<protein>
    <recommendedName>
        <fullName evidence="3">endo-polygalacturonase</fullName>
        <ecNumber evidence="3">3.2.1.15</ecNumber>
    </recommendedName>
</protein>
<evidence type="ECO:0000313" key="17">
    <source>
        <dbReference type="Proteomes" id="UP000186955"/>
    </source>
</evidence>
<dbReference type="PROSITE" id="PS00502">
    <property type="entry name" value="POLYGALACTURONASE"/>
    <property type="match status" value="1"/>
</dbReference>
<evidence type="ECO:0000256" key="5">
    <source>
        <dbReference type="ARBA" id="ARBA00022729"/>
    </source>
</evidence>
<feature type="chain" id="PRO_5012886121" description="endo-polygalacturonase" evidence="14">
    <location>
        <begin position="20"/>
        <end position="520"/>
    </location>
</feature>
<comment type="caution">
    <text evidence="16">The sequence shown here is derived from an EMBL/GenBank/DDBJ whole genome shotgun (WGS) entry which is preliminary data.</text>
</comment>
<evidence type="ECO:0000256" key="7">
    <source>
        <dbReference type="ARBA" id="ARBA00022801"/>
    </source>
</evidence>
<dbReference type="InterPro" id="IPR000743">
    <property type="entry name" value="Glyco_hydro_28"/>
</dbReference>
<proteinExistence type="inferred from homology"/>
<keyword evidence="4" id="KW-0964">Secreted</keyword>
<dbReference type="Gene3D" id="2.160.20.10">
    <property type="entry name" value="Single-stranded right-handed beta-helix, Pectin lyase-like"/>
    <property type="match status" value="1"/>
</dbReference>
<evidence type="ECO:0000256" key="14">
    <source>
        <dbReference type="SAM" id="SignalP"/>
    </source>
</evidence>
<dbReference type="STRING" id="1316194.A0A1Q5TCK7"/>
<dbReference type="InterPro" id="IPR054464">
    <property type="entry name" value="ULD_fung"/>
</dbReference>
<reference evidence="16 17" key="1">
    <citation type="submission" date="2016-10" db="EMBL/GenBank/DDBJ databases">
        <title>Genome sequence of the ascomycete fungus Penicillium subrubescens.</title>
        <authorList>
            <person name="De Vries R.P."/>
            <person name="Peng M."/>
            <person name="Dilokpimol A."/>
            <person name="Hilden K."/>
            <person name="Makela M.R."/>
            <person name="Grigoriev I."/>
            <person name="Riley R."/>
            <person name="Granchi Z."/>
        </authorList>
    </citation>
    <scope>NUCLEOTIDE SEQUENCE [LARGE SCALE GENOMIC DNA]</scope>
    <source>
        <strain evidence="16 17">CBS 132785</strain>
    </source>
</reference>
<keyword evidence="6" id="KW-0677">Repeat</keyword>
<evidence type="ECO:0000256" key="8">
    <source>
        <dbReference type="ARBA" id="ARBA00023157"/>
    </source>
</evidence>
<evidence type="ECO:0000313" key="16">
    <source>
        <dbReference type="EMBL" id="OKO97949.1"/>
    </source>
</evidence>
<evidence type="ECO:0000256" key="13">
    <source>
        <dbReference type="RuleBase" id="RU361169"/>
    </source>
</evidence>
<keyword evidence="5 14" id="KW-0732">Signal</keyword>
<dbReference type="GO" id="GO:0004650">
    <property type="term" value="F:polygalacturonase activity"/>
    <property type="evidence" value="ECO:0007669"/>
    <property type="project" value="UniProtKB-EC"/>
</dbReference>
<keyword evidence="17" id="KW-1185">Reference proteome</keyword>
<dbReference type="GO" id="GO:0045490">
    <property type="term" value="P:pectin catabolic process"/>
    <property type="evidence" value="ECO:0007669"/>
    <property type="project" value="TreeGrafter"/>
</dbReference>
<evidence type="ECO:0000259" key="15">
    <source>
        <dbReference type="Pfam" id="PF22893"/>
    </source>
</evidence>
<dbReference type="InterPro" id="IPR011050">
    <property type="entry name" value="Pectin_lyase_fold/virulence"/>
</dbReference>
<dbReference type="EC" id="3.2.1.15" evidence="3"/>
<keyword evidence="8" id="KW-1015">Disulfide bond</keyword>
<evidence type="ECO:0000256" key="10">
    <source>
        <dbReference type="ARBA" id="ARBA00023316"/>
    </source>
</evidence>
<comment type="similarity">
    <text evidence="2 13">Belongs to the glycosyl hydrolase 28 family.</text>
</comment>
<dbReference type="EMBL" id="MNBE01000683">
    <property type="protein sequence ID" value="OKO97949.1"/>
    <property type="molecule type" value="Genomic_DNA"/>
</dbReference>
<feature type="active site" evidence="12">
    <location>
        <position position="238"/>
    </location>
</feature>
<feature type="domain" description="Ubiquitin-like" evidence="15">
    <location>
        <begin position="388"/>
        <end position="435"/>
    </location>
</feature>
<feature type="signal peptide" evidence="14">
    <location>
        <begin position="1"/>
        <end position="19"/>
    </location>
</feature>
<evidence type="ECO:0000256" key="4">
    <source>
        <dbReference type="ARBA" id="ARBA00022525"/>
    </source>
</evidence>
<name>A0A1Q5TCK7_9EURO</name>
<organism evidence="16 17">
    <name type="scientific">Penicillium subrubescens</name>
    <dbReference type="NCBI Taxonomy" id="1316194"/>
    <lineage>
        <taxon>Eukaryota</taxon>
        <taxon>Fungi</taxon>
        <taxon>Dikarya</taxon>
        <taxon>Ascomycota</taxon>
        <taxon>Pezizomycotina</taxon>
        <taxon>Eurotiomycetes</taxon>
        <taxon>Eurotiomycetidae</taxon>
        <taxon>Eurotiales</taxon>
        <taxon>Aspergillaceae</taxon>
        <taxon>Penicillium</taxon>
    </lineage>
</organism>
<dbReference type="Proteomes" id="UP000186955">
    <property type="component" value="Unassembled WGS sequence"/>
</dbReference>
<dbReference type="GO" id="GO:0005576">
    <property type="term" value="C:extracellular region"/>
    <property type="evidence" value="ECO:0007669"/>
    <property type="project" value="UniProtKB-SubCell"/>
</dbReference>
<dbReference type="InterPro" id="IPR006626">
    <property type="entry name" value="PbH1"/>
</dbReference>
<evidence type="ECO:0000256" key="12">
    <source>
        <dbReference type="PROSITE-ProRule" id="PRU10052"/>
    </source>
</evidence>
<dbReference type="SMART" id="SM00710">
    <property type="entry name" value="PbH1"/>
    <property type="match status" value="7"/>
</dbReference>
<dbReference type="Pfam" id="PF22893">
    <property type="entry name" value="ULD_2"/>
    <property type="match status" value="1"/>
</dbReference>
<evidence type="ECO:0000256" key="1">
    <source>
        <dbReference type="ARBA" id="ARBA00004613"/>
    </source>
</evidence>
<dbReference type="PANTHER" id="PTHR31884">
    <property type="entry name" value="POLYGALACTURONASE"/>
    <property type="match status" value="1"/>
</dbReference>
<dbReference type="SUPFAM" id="SSF51126">
    <property type="entry name" value="Pectin lyase-like"/>
    <property type="match status" value="1"/>
</dbReference>
<dbReference type="GO" id="GO:0071555">
    <property type="term" value="P:cell wall organization"/>
    <property type="evidence" value="ECO:0007669"/>
    <property type="project" value="UniProtKB-KW"/>
</dbReference>
<dbReference type="FunFam" id="2.160.20.10:FF:000002">
    <property type="entry name" value="Endopolygalacturonase D"/>
    <property type="match status" value="1"/>
</dbReference>
<dbReference type="Pfam" id="PF00295">
    <property type="entry name" value="Glyco_hydro_28"/>
    <property type="match status" value="1"/>
</dbReference>
<evidence type="ECO:0000256" key="3">
    <source>
        <dbReference type="ARBA" id="ARBA00012736"/>
    </source>
</evidence>
<evidence type="ECO:0000256" key="9">
    <source>
        <dbReference type="ARBA" id="ARBA00023295"/>
    </source>
</evidence>
<keyword evidence="10" id="KW-0961">Cell wall biogenesis/degradation</keyword>
<evidence type="ECO:0000256" key="6">
    <source>
        <dbReference type="ARBA" id="ARBA00022737"/>
    </source>
</evidence>
<sequence length="520" mass="54058">MSKLFGSLLVAALAVGVIASPVAEPAITEAPSLAKRATSCTFSGSSGAASASKSQSSCSTIILSSVAVPSGTTLDLSDLPDDTTVIFEGETTWGYEEWSGPLLQISGTGITIKGASGAYLNPDGARWWDGEGSNGGVTKPKFFYAHDLISSTITDLYIENTPVQAVSINGCDGLTITDMTINNEAGDTAGGHNTDGFDIGSSTNVVITGANVYNQDDCVAVNSGTDITFSGGVCSGGHGLSIGSVGGRSDNVVDTVTFKNCEVKNSVNGIRIKATEGDTGSITGVTYSEITLASISKYGILIEQNYDGGDLKGTPTSGIPITDLTVENISGVDAVASSGYDVVIVCGSSGCSDWTWSSVDVTGGTTYSGCENVPSVASWFGEVDSRGFIHIGVIKPHVSEGHYDLVGPDGDIKIISIWEHVVVLGISITLHMWPLPEQTEEQGLEDEERKATGEAAAHSAPELVVPEGFFGFPYSASTAEDTQSLYLAFFIIRLDENIQTAQLNAFCDMDLTMDGEAVDS</sequence>
<comment type="catalytic activity">
    <reaction evidence="11">
        <text>(1,4-alpha-D-galacturonosyl)n+m + H2O = (1,4-alpha-D-galacturonosyl)n + (1,4-alpha-D-galacturonosyl)m.</text>
        <dbReference type="EC" id="3.2.1.15"/>
    </reaction>
</comment>
<dbReference type="InterPro" id="IPR050434">
    <property type="entry name" value="Glycosyl_hydrlase_28"/>
</dbReference>
<evidence type="ECO:0000256" key="11">
    <source>
        <dbReference type="ARBA" id="ARBA00034074"/>
    </source>
</evidence>